<keyword evidence="2" id="KW-1185">Reference proteome</keyword>
<dbReference type="AlphaFoldDB" id="A0A1X9LF59"/>
<evidence type="ECO:0000313" key="1">
    <source>
        <dbReference type="EMBL" id="ARJ03834.1"/>
    </source>
</evidence>
<dbReference type="Proteomes" id="UP000192775">
    <property type="component" value="Chromosome"/>
</dbReference>
<gene>
    <name evidence="1" type="ORF">B5808_00235</name>
</gene>
<dbReference type="KEGG" id="cphy:B5808_00235"/>
<name>A0A1X9LF59_9MICO</name>
<reference evidence="1 2" key="1">
    <citation type="submission" date="2017-04" db="EMBL/GenBank/DDBJ databases">
        <authorList>
            <person name="Afonso C.L."/>
            <person name="Miller P.J."/>
            <person name="Scott M.A."/>
            <person name="Spackman E."/>
            <person name="Goraichik I."/>
            <person name="Dimitrov K.M."/>
            <person name="Suarez D.L."/>
            <person name="Swayne D.E."/>
        </authorList>
    </citation>
    <scope>NUCLEOTIDE SEQUENCE [LARGE SCALE GENOMIC DNA]</scope>
    <source>
        <strain evidence="2">XA(T)</strain>
    </source>
</reference>
<proteinExistence type="predicted"/>
<organism evidence="1 2">
    <name type="scientific">Cnuibacter physcomitrellae</name>
    <dbReference type="NCBI Taxonomy" id="1619308"/>
    <lineage>
        <taxon>Bacteria</taxon>
        <taxon>Bacillati</taxon>
        <taxon>Actinomycetota</taxon>
        <taxon>Actinomycetes</taxon>
        <taxon>Micrococcales</taxon>
        <taxon>Microbacteriaceae</taxon>
        <taxon>Cnuibacter</taxon>
    </lineage>
</organism>
<dbReference type="RefSeq" id="WP_085017646.1">
    <property type="nucleotide sequence ID" value="NZ_BMHD01000001.1"/>
</dbReference>
<accession>A0A1X9LF59</accession>
<evidence type="ECO:0000313" key="2">
    <source>
        <dbReference type="Proteomes" id="UP000192775"/>
    </source>
</evidence>
<protein>
    <submittedName>
        <fullName evidence="1">Uncharacterized protein</fullName>
    </submittedName>
</protein>
<dbReference type="STRING" id="1619308.B5808_00235"/>
<dbReference type="EMBL" id="CP020715">
    <property type="protein sequence ID" value="ARJ03834.1"/>
    <property type="molecule type" value="Genomic_DNA"/>
</dbReference>
<sequence length="86" mass="9351">MDLGTWGSYRLPEQLRSAYGVDTAQALADQLGAKDMPITPELIAEAEAAFRAYRSGDTATGRRFLVETLGVDEHRADEALAKLPTL</sequence>